<dbReference type="GeneID" id="301814863"/>
<keyword evidence="16" id="KW-1185">Reference proteome</keyword>
<feature type="domain" description="GspD-like N0" evidence="14">
    <location>
        <begin position="114"/>
        <end position="170"/>
    </location>
</feature>
<comment type="subcellular location">
    <subcellularLocation>
        <location evidence="1 10">Cell outer membrane</location>
    </subcellularLocation>
</comment>
<dbReference type="EMBL" id="AP012603">
    <property type="protein sequence ID" value="BAM86888.1"/>
    <property type="molecule type" value="Genomic_DNA"/>
</dbReference>
<dbReference type="InterPro" id="IPR013356">
    <property type="entry name" value="T2SS_GspD"/>
</dbReference>
<evidence type="ECO:0000256" key="3">
    <source>
        <dbReference type="ARBA" id="ARBA00022448"/>
    </source>
</evidence>
<evidence type="ECO:0000313" key="16">
    <source>
        <dbReference type="Proteomes" id="UP000011841"/>
    </source>
</evidence>
<dbReference type="GO" id="GO:0009279">
    <property type="term" value="C:cell outer membrane"/>
    <property type="evidence" value="ECO:0007669"/>
    <property type="project" value="UniProtKB-SubCell"/>
</dbReference>
<dbReference type="Proteomes" id="UP000011841">
    <property type="component" value="Chromosome"/>
</dbReference>
<feature type="compositionally biased region" description="Low complexity" evidence="11">
    <location>
        <begin position="417"/>
        <end position="437"/>
    </location>
</feature>
<feature type="domain" description="NolW-like" evidence="13">
    <location>
        <begin position="340"/>
        <end position="484"/>
    </location>
</feature>
<evidence type="ECO:0000256" key="5">
    <source>
        <dbReference type="ARBA" id="ARBA00022692"/>
    </source>
</evidence>
<keyword evidence="7" id="KW-0653">Protein transport</keyword>
<dbReference type="InterPro" id="IPR005644">
    <property type="entry name" value="NolW-like"/>
</dbReference>
<dbReference type="AlphaFoldDB" id="M4Z188"/>
<keyword evidence="5" id="KW-0812">Transmembrane</keyword>
<evidence type="ECO:0000313" key="15">
    <source>
        <dbReference type="EMBL" id="BAM86888.1"/>
    </source>
</evidence>
<evidence type="ECO:0000256" key="4">
    <source>
        <dbReference type="ARBA" id="ARBA00022452"/>
    </source>
</evidence>
<evidence type="ECO:0000256" key="2">
    <source>
        <dbReference type="ARBA" id="ARBA00006980"/>
    </source>
</evidence>
<dbReference type="GO" id="GO:0015628">
    <property type="term" value="P:protein secretion by the type II secretion system"/>
    <property type="evidence" value="ECO:0007669"/>
    <property type="project" value="InterPro"/>
</dbReference>
<dbReference type="RefSeq" id="WP_015664023.1">
    <property type="nucleotide sequence ID" value="NC_020453.1"/>
</dbReference>
<dbReference type="PANTHER" id="PTHR30332">
    <property type="entry name" value="PROBABLE GENERAL SECRETION PATHWAY PROTEIN D"/>
    <property type="match status" value="1"/>
</dbReference>
<dbReference type="GO" id="GO:0015627">
    <property type="term" value="C:type II protein secretion system complex"/>
    <property type="evidence" value="ECO:0007669"/>
    <property type="project" value="InterPro"/>
</dbReference>
<evidence type="ECO:0000259" key="12">
    <source>
        <dbReference type="Pfam" id="PF00263"/>
    </source>
</evidence>
<dbReference type="STRING" id="1245469.S58_08770"/>
<proteinExistence type="inferred from homology"/>
<accession>M4Z188</accession>
<dbReference type="eggNOG" id="COG1450">
    <property type="taxonomic scope" value="Bacteria"/>
</dbReference>
<dbReference type="Gene3D" id="3.30.1370.120">
    <property type="match status" value="2"/>
</dbReference>
<feature type="domain" description="Type II/III secretion system secretin-like" evidence="12">
    <location>
        <begin position="548"/>
        <end position="713"/>
    </location>
</feature>
<dbReference type="InterPro" id="IPR050810">
    <property type="entry name" value="Bact_Secretion_Sys_Channel"/>
</dbReference>
<evidence type="ECO:0000256" key="6">
    <source>
        <dbReference type="ARBA" id="ARBA00022729"/>
    </source>
</evidence>
<evidence type="ECO:0000259" key="13">
    <source>
        <dbReference type="Pfam" id="PF03958"/>
    </source>
</evidence>
<dbReference type="NCBIfam" id="TIGR02517">
    <property type="entry name" value="type_II_gspD"/>
    <property type="match status" value="1"/>
</dbReference>
<evidence type="ECO:0000256" key="8">
    <source>
        <dbReference type="ARBA" id="ARBA00023136"/>
    </source>
</evidence>
<organism evidence="15 16">
    <name type="scientific">Bradyrhizobium oligotrophicum S58</name>
    <dbReference type="NCBI Taxonomy" id="1245469"/>
    <lineage>
        <taxon>Bacteria</taxon>
        <taxon>Pseudomonadati</taxon>
        <taxon>Pseudomonadota</taxon>
        <taxon>Alphaproteobacteria</taxon>
        <taxon>Hyphomicrobiales</taxon>
        <taxon>Nitrobacteraceae</taxon>
        <taxon>Bradyrhizobium</taxon>
    </lineage>
</organism>
<dbReference type="InterPro" id="IPR004846">
    <property type="entry name" value="T2SS/T3SS_dom"/>
</dbReference>
<dbReference type="PATRIC" id="fig|1245469.3.peg.896"/>
<dbReference type="HOGENOM" id="CLU_006756_1_2_5"/>
<keyword evidence="6" id="KW-0732">Signal</keyword>
<keyword evidence="9" id="KW-0998">Cell outer membrane</keyword>
<name>M4Z188_9BRAD</name>
<evidence type="ECO:0000259" key="14">
    <source>
        <dbReference type="Pfam" id="PF21305"/>
    </source>
</evidence>
<feature type="region of interest" description="Disordered" evidence="11">
    <location>
        <begin position="379"/>
        <end position="445"/>
    </location>
</feature>
<dbReference type="PRINTS" id="PR00811">
    <property type="entry name" value="BCTERIALGSPD"/>
</dbReference>
<dbReference type="Pfam" id="PF03958">
    <property type="entry name" value="Secretin_N"/>
    <property type="match status" value="2"/>
</dbReference>
<dbReference type="Pfam" id="PF00263">
    <property type="entry name" value="Secretin"/>
    <property type="match status" value="1"/>
</dbReference>
<dbReference type="InterPro" id="IPR038591">
    <property type="entry name" value="NolW-like_sf"/>
</dbReference>
<dbReference type="KEGG" id="aol:S58_08770"/>
<dbReference type="InterPro" id="IPR001775">
    <property type="entry name" value="GspD/PilQ"/>
</dbReference>
<dbReference type="OrthoDB" id="9775455at2"/>
<evidence type="ECO:0000256" key="1">
    <source>
        <dbReference type="ARBA" id="ARBA00004442"/>
    </source>
</evidence>
<keyword evidence="8" id="KW-0472">Membrane</keyword>
<dbReference type="Gene3D" id="3.55.50.30">
    <property type="match status" value="1"/>
</dbReference>
<protein>
    <submittedName>
        <fullName evidence="15">General secretion protein D</fullName>
    </submittedName>
</protein>
<dbReference type="Pfam" id="PF21305">
    <property type="entry name" value="type_II_gspD_N0"/>
    <property type="match status" value="1"/>
</dbReference>
<evidence type="ECO:0000256" key="9">
    <source>
        <dbReference type="ARBA" id="ARBA00023237"/>
    </source>
</evidence>
<keyword evidence="4" id="KW-1134">Transmembrane beta strand</keyword>
<comment type="similarity">
    <text evidence="2">Belongs to the bacterial secretin family. GSP D subfamily.</text>
</comment>
<dbReference type="InterPro" id="IPR049371">
    <property type="entry name" value="GspD-like_N0"/>
</dbReference>
<feature type="domain" description="NolW-like" evidence="13">
    <location>
        <begin position="199"/>
        <end position="256"/>
    </location>
</feature>
<reference evidence="15 16" key="1">
    <citation type="journal article" date="2013" name="Appl. Environ. Microbiol.">
        <title>Genome analysis suggests that the soil oligotrophic bacterium Agromonas oligotrophica (Bradyrhizobium oligotrophicum) is a nitrogen-fixing symbiont of Aeschynomene indica.</title>
        <authorList>
            <person name="Okubo T."/>
            <person name="Fukushima S."/>
            <person name="Itakura M."/>
            <person name="Oshima K."/>
            <person name="Longtonglang A."/>
            <person name="Teaumroong N."/>
            <person name="Mitsui H."/>
            <person name="Hattori M."/>
            <person name="Hattori R."/>
            <person name="Hattori T."/>
            <person name="Minamisawa K."/>
        </authorList>
    </citation>
    <scope>NUCLEOTIDE SEQUENCE [LARGE SCALE GENOMIC DNA]</scope>
    <source>
        <strain evidence="15 16">S58</strain>
    </source>
</reference>
<dbReference type="PANTHER" id="PTHR30332:SF25">
    <property type="entry name" value="SECRETIN XPSD"/>
    <property type="match status" value="1"/>
</dbReference>
<sequence>MALPVALALALSACQTMEEGTSSFAWSASSPEAGSAVQAQAAMRSSAGSVRAGKLSGSPLLDDNKGGPVTMVEGTGRFVGEPPTGAVSRASEDAADGVTINLVGVPAPQAAKTVLGDILGVKYTVDPGIEGRITIQTPKPVARSAVIDLFQAALRANNAAVVNNRGIYRIVAADQTAVSSAYRTDDVADGGEMVGNGLQVVQLKYVSASEIRRVVEPIAPRGGVVRVDDARNLITLSGNRQEIAAMMDAIALFDVDTMKGMSFALIPVKTSAPDAIATELKSVFASDRDGPMAGMVQFVPNKRLRSILVISPQVQYLRRAESWIRKLDAQAQGSEKQLFTYAVQNRRAQELVDVLQSMFPTDTQTATSGRRTVAPNYQEAAVQSQPASSGGGFSGSSSSGFTGGLGSSGGGMGGMRTPAPTTSAPSVTPAAAAPAPSGREGDADGPRLRIVADEAKNAILIEAANADYKRVLQVIERLDQMPNQVLIEATIAEVTLNDDLRFGVQWYMQKHSSKFTLTEAASGAVSSVFPGFSYALTAANIAATIDTLNQITNVNIVSSPSLAVMDNKAAVLQIGDQVPITTQSATSTLTTGAPIVNSVSYKDTGVILSITPRINESGRVLLDIEQEVSSVAPTTSSNIDSPTIRQRKIRTSVVVNDSDALVLGGLIQEGRTTGRSQLPIIGDIPFIGNFAGSRDNVIGKTELIILIRPHVMRSLDEARSVTEEYRHFMAIEGPHRRQPARRRVEDTGRRILD</sequence>
<evidence type="ECO:0000256" key="10">
    <source>
        <dbReference type="RuleBase" id="RU004004"/>
    </source>
</evidence>
<evidence type="ECO:0000256" key="11">
    <source>
        <dbReference type="SAM" id="MobiDB-lite"/>
    </source>
</evidence>
<keyword evidence="3 10" id="KW-0813">Transport</keyword>
<evidence type="ECO:0000256" key="7">
    <source>
        <dbReference type="ARBA" id="ARBA00022927"/>
    </source>
</evidence>
<gene>
    <name evidence="15" type="ORF">S58_08770</name>
</gene>
<feature type="compositionally biased region" description="Gly residues" evidence="11">
    <location>
        <begin position="401"/>
        <end position="414"/>
    </location>
</feature>